<dbReference type="GO" id="GO:0016887">
    <property type="term" value="F:ATP hydrolysis activity"/>
    <property type="evidence" value="ECO:0007669"/>
    <property type="project" value="InterPro"/>
</dbReference>
<evidence type="ECO:0000256" key="3">
    <source>
        <dbReference type="ARBA" id="ARBA00022448"/>
    </source>
</evidence>
<comment type="subcellular location">
    <subcellularLocation>
        <location evidence="1">Cell membrane</location>
        <topology evidence="1">Peripheral membrane protein</topology>
    </subcellularLocation>
</comment>
<keyword evidence="3" id="KW-0813">Transport</keyword>
<dbReference type="NCBIfam" id="TIGR01727">
    <property type="entry name" value="oligo_HPY"/>
    <property type="match status" value="1"/>
</dbReference>
<comment type="caution">
    <text evidence="9">The sequence shown here is derived from an EMBL/GenBank/DDBJ whole genome shotgun (WGS) entry which is preliminary data.</text>
</comment>
<proteinExistence type="inferred from homology"/>
<evidence type="ECO:0000256" key="5">
    <source>
        <dbReference type="ARBA" id="ARBA00022741"/>
    </source>
</evidence>
<evidence type="ECO:0000256" key="2">
    <source>
        <dbReference type="ARBA" id="ARBA00005417"/>
    </source>
</evidence>
<name>A0A3A1VFA4_9BACL</name>
<evidence type="ECO:0000313" key="10">
    <source>
        <dbReference type="Proteomes" id="UP000266482"/>
    </source>
</evidence>
<dbReference type="SUPFAM" id="SSF52540">
    <property type="entry name" value="P-loop containing nucleoside triphosphate hydrolases"/>
    <property type="match status" value="1"/>
</dbReference>
<evidence type="ECO:0000256" key="6">
    <source>
        <dbReference type="ARBA" id="ARBA00022840"/>
    </source>
</evidence>
<keyword evidence="10" id="KW-1185">Reference proteome</keyword>
<gene>
    <name evidence="9" type="ORF">D3P08_05475</name>
</gene>
<dbReference type="InterPro" id="IPR003593">
    <property type="entry name" value="AAA+_ATPase"/>
</dbReference>
<dbReference type="Proteomes" id="UP000266482">
    <property type="component" value="Unassembled WGS sequence"/>
</dbReference>
<dbReference type="EMBL" id="QXQA01000002">
    <property type="protein sequence ID" value="RIX59589.1"/>
    <property type="molecule type" value="Genomic_DNA"/>
</dbReference>
<evidence type="ECO:0000256" key="4">
    <source>
        <dbReference type="ARBA" id="ARBA00022475"/>
    </source>
</evidence>
<dbReference type="InterPro" id="IPR013563">
    <property type="entry name" value="Oligopep_ABC_C"/>
</dbReference>
<dbReference type="SMART" id="SM00382">
    <property type="entry name" value="AAA"/>
    <property type="match status" value="1"/>
</dbReference>
<keyword evidence="5" id="KW-0547">Nucleotide-binding</keyword>
<evidence type="ECO:0000256" key="1">
    <source>
        <dbReference type="ARBA" id="ARBA00004202"/>
    </source>
</evidence>
<dbReference type="GO" id="GO:0005886">
    <property type="term" value="C:plasma membrane"/>
    <property type="evidence" value="ECO:0007669"/>
    <property type="project" value="UniProtKB-SubCell"/>
</dbReference>
<keyword evidence="4" id="KW-1003">Cell membrane</keyword>
<dbReference type="InterPro" id="IPR050388">
    <property type="entry name" value="ABC_Ni/Peptide_Import"/>
</dbReference>
<feature type="domain" description="ABC transporter" evidence="8">
    <location>
        <begin position="5"/>
        <end position="255"/>
    </location>
</feature>
<dbReference type="PANTHER" id="PTHR43297:SF2">
    <property type="entry name" value="DIPEPTIDE TRANSPORT ATP-BINDING PROTEIN DPPD"/>
    <property type="match status" value="1"/>
</dbReference>
<comment type="similarity">
    <text evidence="2">Belongs to the ABC transporter superfamily.</text>
</comment>
<sequence length="339" mass="37032">MARLLELDRLRIAFRTEHEEAVAVDEVSFAMRRGETIALVGESGCGKSVTSLSIMGLLGANGVVTHGEIRFDGSVITSFGETEMRRLRGKEIAMIFQEPMTSLNPVMKIGEQIGECLRLHRKCSRKEAKPIAVELLKKVGIARAEAVAKDYPHSLSGGMRQRVMIAMAMAGNPKLLIADEPTTALDVTIQAQILQLMKQMQKDSGMAILLVTHDLGVVAEMADRVIVMYAGQVVEEADVFTLFRDPRHPYTQGLIQAVPAVDGAGRKRAQPIPGTVPSLRDMPEGCRFHPRCQSAHDRCRLESPSLQRIGGHHSVRCWAAHSSSLAPEELPGSGPVMNL</sequence>
<dbReference type="FunFam" id="3.40.50.300:FF:000016">
    <property type="entry name" value="Oligopeptide ABC transporter ATP-binding component"/>
    <property type="match status" value="1"/>
</dbReference>
<dbReference type="AlphaFoldDB" id="A0A3A1VFA4"/>
<evidence type="ECO:0000313" key="9">
    <source>
        <dbReference type="EMBL" id="RIX59589.1"/>
    </source>
</evidence>
<organism evidence="9 10">
    <name type="scientific">Paenibacillus nanensis</name>
    <dbReference type="NCBI Taxonomy" id="393251"/>
    <lineage>
        <taxon>Bacteria</taxon>
        <taxon>Bacillati</taxon>
        <taxon>Bacillota</taxon>
        <taxon>Bacilli</taxon>
        <taxon>Bacillales</taxon>
        <taxon>Paenibacillaceae</taxon>
        <taxon>Paenibacillus</taxon>
    </lineage>
</organism>
<keyword evidence="7" id="KW-0472">Membrane</keyword>
<evidence type="ECO:0000259" key="8">
    <source>
        <dbReference type="PROSITE" id="PS50893"/>
    </source>
</evidence>
<dbReference type="InterPro" id="IPR027417">
    <property type="entry name" value="P-loop_NTPase"/>
</dbReference>
<keyword evidence="6 9" id="KW-0067">ATP-binding</keyword>
<dbReference type="PANTHER" id="PTHR43297">
    <property type="entry name" value="OLIGOPEPTIDE TRANSPORT ATP-BINDING PROTEIN APPD"/>
    <property type="match status" value="1"/>
</dbReference>
<dbReference type="CDD" id="cd03257">
    <property type="entry name" value="ABC_NikE_OppD_transporters"/>
    <property type="match status" value="1"/>
</dbReference>
<dbReference type="Gene3D" id="3.40.50.300">
    <property type="entry name" value="P-loop containing nucleotide triphosphate hydrolases"/>
    <property type="match status" value="1"/>
</dbReference>
<dbReference type="GO" id="GO:0005524">
    <property type="term" value="F:ATP binding"/>
    <property type="evidence" value="ECO:0007669"/>
    <property type="project" value="UniProtKB-KW"/>
</dbReference>
<accession>A0A3A1VFA4</accession>
<reference evidence="9 10" key="1">
    <citation type="submission" date="2018-09" db="EMBL/GenBank/DDBJ databases">
        <title>Paenibacillus aracenensis nov. sp. isolated from a cave in southern Spain.</title>
        <authorList>
            <person name="Jurado V."/>
            <person name="Gutierrez-Patricio S."/>
            <person name="Gonzalez-Pimentel J.L."/>
            <person name="Miller A.Z."/>
            <person name="Laiz L."/>
            <person name="Saiz-Jimenez C."/>
        </authorList>
    </citation>
    <scope>NUCLEOTIDE SEQUENCE [LARGE SCALE GENOMIC DNA]</scope>
    <source>
        <strain evidence="9 10">DSM 22867</strain>
    </source>
</reference>
<dbReference type="Pfam" id="PF08352">
    <property type="entry name" value="oligo_HPY"/>
    <property type="match status" value="1"/>
</dbReference>
<dbReference type="PROSITE" id="PS50893">
    <property type="entry name" value="ABC_TRANSPORTER_2"/>
    <property type="match status" value="1"/>
</dbReference>
<dbReference type="GO" id="GO:0015833">
    <property type="term" value="P:peptide transport"/>
    <property type="evidence" value="ECO:0007669"/>
    <property type="project" value="InterPro"/>
</dbReference>
<dbReference type="Pfam" id="PF00005">
    <property type="entry name" value="ABC_tran"/>
    <property type="match status" value="1"/>
</dbReference>
<dbReference type="InterPro" id="IPR017871">
    <property type="entry name" value="ABC_transporter-like_CS"/>
</dbReference>
<dbReference type="InterPro" id="IPR003439">
    <property type="entry name" value="ABC_transporter-like_ATP-bd"/>
</dbReference>
<dbReference type="RefSeq" id="WP_119598421.1">
    <property type="nucleotide sequence ID" value="NZ_QXQA01000002.1"/>
</dbReference>
<protein>
    <submittedName>
        <fullName evidence="9">ABC transporter ATP-binding protein</fullName>
    </submittedName>
</protein>
<dbReference type="OrthoDB" id="9802264at2"/>
<evidence type="ECO:0000256" key="7">
    <source>
        <dbReference type="ARBA" id="ARBA00023136"/>
    </source>
</evidence>
<dbReference type="PROSITE" id="PS00211">
    <property type="entry name" value="ABC_TRANSPORTER_1"/>
    <property type="match status" value="1"/>
</dbReference>